<dbReference type="EMBL" id="PVTM01000003">
    <property type="protein sequence ID" value="PRY72692.1"/>
    <property type="molecule type" value="Genomic_DNA"/>
</dbReference>
<dbReference type="Gene3D" id="3.30.360.10">
    <property type="entry name" value="Dihydrodipicolinate Reductase, domain 2"/>
    <property type="match status" value="1"/>
</dbReference>
<dbReference type="SUPFAM" id="SSF51735">
    <property type="entry name" value="NAD(P)-binding Rossmann-fold domains"/>
    <property type="match status" value="1"/>
</dbReference>
<comment type="caution">
    <text evidence="5">The sequence shown here is derived from an EMBL/GenBank/DDBJ whole genome shotgun (WGS) entry which is preliminary data.</text>
</comment>
<evidence type="ECO:0000259" key="3">
    <source>
        <dbReference type="Pfam" id="PF01408"/>
    </source>
</evidence>
<evidence type="ECO:0000259" key="4">
    <source>
        <dbReference type="Pfam" id="PF02894"/>
    </source>
</evidence>
<protein>
    <submittedName>
        <fullName evidence="5">Putative dehydrogenase</fullName>
    </submittedName>
</protein>
<evidence type="ECO:0000256" key="1">
    <source>
        <dbReference type="ARBA" id="ARBA00010928"/>
    </source>
</evidence>
<dbReference type="GO" id="GO:0000166">
    <property type="term" value="F:nucleotide binding"/>
    <property type="evidence" value="ECO:0007669"/>
    <property type="project" value="InterPro"/>
</dbReference>
<dbReference type="Proteomes" id="UP000239896">
    <property type="component" value="Unassembled WGS sequence"/>
</dbReference>
<accession>A0A2T0VQD8</accession>
<dbReference type="Pfam" id="PF01408">
    <property type="entry name" value="GFO_IDH_MocA"/>
    <property type="match status" value="1"/>
</dbReference>
<dbReference type="InterPro" id="IPR000683">
    <property type="entry name" value="Gfo/Idh/MocA-like_OxRdtase_N"/>
</dbReference>
<evidence type="ECO:0000313" key="6">
    <source>
        <dbReference type="Proteomes" id="UP000239896"/>
    </source>
</evidence>
<dbReference type="PANTHER" id="PTHR43708">
    <property type="entry name" value="CONSERVED EXPRESSED OXIDOREDUCTASE (EUROFUNG)"/>
    <property type="match status" value="1"/>
</dbReference>
<dbReference type="PANTHER" id="PTHR43708:SF5">
    <property type="entry name" value="CONSERVED EXPRESSED OXIDOREDUCTASE (EUROFUNG)-RELATED"/>
    <property type="match status" value="1"/>
</dbReference>
<comment type="similarity">
    <text evidence="1">Belongs to the Gfo/Idh/MocA family.</text>
</comment>
<dbReference type="GO" id="GO:0016491">
    <property type="term" value="F:oxidoreductase activity"/>
    <property type="evidence" value="ECO:0007669"/>
    <property type="project" value="UniProtKB-KW"/>
</dbReference>
<dbReference type="NCBIfam" id="NF008607">
    <property type="entry name" value="PRK11579.1"/>
    <property type="match status" value="1"/>
</dbReference>
<name>A0A2T0VQD8_9GAMM</name>
<feature type="domain" description="Gfo/Idh/MocA-like oxidoreductase N-terminal" evidence="3">
    <location>
        <begin position="19"/>
        <end position="136"/>
    </location>
</feature>
<dbReference type="InterPro" id="IPR004104">
    <property type="entry name" value="Gfo/Idh/MocA-like_OxRdtase_C"/>
</dbReference>
<dbReference type="Gene3D" id="3.40.50.720">
    <property type="entry name" value="NAD(P)-binding Rossmann-like Domain"/>
    <property type="match status" value="1"/>
</dbReference>
<keyword evidence="2" id="KW-0560">Oxidoreductase</keyword>
<evidence type="ECO:0000313" key="5">
    <source>
        <dbReference type="EMBL" id="PRY72692.1"/>
    </source>
</evidence>
<proteinExistence type="inferred from homology"/>
<dbReference type="Pfam" id="PF02894">
    <property type="entry name" value="GFO_IDH_MocA_C"/>
    <property type="match status" value="1"/>
</dbReference>
<keyword evidence="6" id="KW-1185">Reference proteome</keyword>
<dbReference type="InterPro" id="IPR051317">
    <property type="entry name" value="Gfo/Idh/MocA_oxidoreduct"/>
</dbReference>
<dbReference type="InterPro" id="IPR036291">
    <property type="entry name" value="NAD(P)-bd_dom_sf"/>
</dbReference>
<dbReference type="AlphaFoldDB" id="A0A2T0VQD8"/>
<feature type="domain" description="Gfo/Idh/MocA-like oxidoreductase C-terminal" evidence="4">
    <location>
        <begin position="148"/>
        <end position="362"/>
    </location>
</feature>
<evidence type="ECO:0000256" key="2">
    <source>
        <dbReference type="ARBA" id="ARBA00023002"/>
    </source>
</evidence>
<organism evidence="5 6">
    <name type="scientific">Halomonas ventosae</name>
    <dbReference type="NCBI Taxonomy" id="229007"/>
    <lineage>
        <taxon>Bacteria</taxon>
        <taxon>Pseudomonadati</taxon>
        <taxon>Pseudomonadota</taxon>
        <taxon>Gammaproteobacteria</taxon>
        <taxon>Oceanospirillales</taxon>
        <taxon>Halomonadaceae</taxon>
        <taxon>Halomonas</taxon>
    </lineage>
</organism>
<reference evidence="5 6" key="1">
    <citation type="submission" date="2018-03" db="EMBL/GenBank/DDBJ databases">
        <title>Comparative analysis of microorganisms from saline springs in Andes Mountain Range, Colombia.</title>
        <authorList>
            <person name="Rubin E."/>
        </authorList>
    </citation>
    <scope>NUCLEOTIDE SEQUENCE [LARGE SCALE GENOMIC DNA]</scope>
    <source>
        <strain evidence="5 6">USBA 854</strain>
    </source>
</reference>
<sequence>MVGARDTCKEARTMKTQTLNVGLVGYGMAGRTFHVPLIQAAPGLELTAVVSGNAERVQVDHPEVEVLPKAAPLFARRDIDLVVIATPNDTHFPLAKAALTAGKHVVIDKPFSVSASEARLLKAQADGAGRLLSVFHNRRWDSDFLTLKALLDEGALGRVVALESRFDRFRPRVTDRWRDHHRPGGGIWYDLGPHLLDQARQLFGMPKAILLELATSRDGAEVDDDFLALLEYDRLRVSLQASSLVAEPTPRFRVHGTRGSFVKYGLDPQEAWLKAGQSPAPGWGVDATPGTLTLDEGEEESTPLTSREAPVVPGDYCAFYTGIAETLLRGTPPPVTSESALDVMTLLETGLDSYRQGRWVKLKDGKSALRRLHSR</sequence>
<gene>
    <name evidence="5" type="ORF">BCL64_103171</name>
</gene>